<evidence type="ECO:0000313" key="1">
    <source>
        <dbReference type="EMBL" id="ETA74527.1"/>
    </source>
</evidence>
<accession>V7HXA4</accession>
<keyword evidence="1" id="KW-0808">Transferase</keyword>
<evidence type="ECO:0000313" key="2">
    <source>
        <dbReference type="Proteomes" id="UP000018559"/>
    </source>
</evidence>
<name>V7HXA4_9LACO</name>
<dbReference type="GO" id="GO:0016740">
    <property type="term" value="F:transferase activity"/>
    <property type="evidence" value="ECO:0007669"/>
    <property type="project" value="UniProtKB-KW"/>
</dbReference>
<dbReference type="PATRIC" id="fig|1392007.3.peg.654"/>
<comment type="caution">
    <text evidence="1">The sequence shown here is derived from an EMBL/GenBank/DDBJ whole genome shotgun (WGS) entry which is preliminary data.</text>
</comment>
<sequence>MHLLNSKSIMDINTEEDWNKHIEECDALLSKLPNCECYVTVDYIDTYNRSKHETKELKLDLEDYYSLLDTLDIKNGYDVLLTDDNQLVFKVFGGGYEYKGKFEMVKTLVVFNPKSNISLAVELGINIQK</sequence>
<dbReference type="RefSeq" id="WP_023859242.1">
    <property type="nucleotide sequence ID" value="NZ_AWWH01000066.1"/>
</dbReference>
<dbReference type="AlphaFoldDB" id="V7HXA4"/>
<reference evidence="1 2" key="1">
    <citation type="journal article" date="2014" name="Genome Announc.">
        <title>The Genome of the Predominant Equine Lactobacillus Species, Lactobacillus equi, Is Reflective of Its Lifestyle Adaptations to an Herbivorous Host.</title>
        <authorList>
            <person name="O'Donnell M.M."/>
            <person name="Harris H.M."/>
            <person name="O'Toole P.W."/>
            <person name="Ross R.P."/>
        </authorList>
    </citation>
    <scope>NUCLEOTIDE SEQUENCE [LARGE SCALE GENOMIC DNA]</scope>
    <source>
        <strain evidence="1 2">DPC 6820</strain>
    </source>
</reference>
<keyword evidence="2" id="KW-1185">Reference proteome</keyword>
<dbReference type="EMBL" id="AWWH01000066">
    <property type="protein sequence ID" value="ETA74527.1"/>
    <property type="molecule type" value="Genomic_DNA"/>
</dbReference>
<organism evidence="1 2">
    <name type="scientific">Ligilactobacillus equi DPC 6820</name>
    <dbReference type="NCBI Taxonomy" id="1392007"/>
    <lineage>
        <taxon>Bacteria</taxon>
        <taxon>Bacillati</taxon>
        <taxon>Bacillota</taxon>
        <taxon>Bacilli</taxon>
        <taxon>Lactobacillales</taxon>
        <taxon>Lactobacillaceae</taxon>
        <taxon>Ligilactobacillus</taxon>
    </lineage>
</organism>
<proteinExistence type="predicted"/>
<gene>
    <name evidence="1" type="ORF">LEQ_0392</name>
</gene>
<protein>
    <submittedName>
        <fullName evidence="1">Queuine tRNA-ribosyltransferase</fullName>
    </submittedName>
</protein>
<dbReference type="Proteomes" id="UP000018559">
    <property type="component" value="Unassembled WGS sequence"/>
</dbReference>